<feature type="domain" description="Tetrapyrrole methylase" evidence="7">
    <location>
        <begin position="10"/>
        <end position="216"/>
    </location>
</feature>
<comment type="similarity">
    <text evidence="2">Belongs to the precorrin methyltransferase family.</text>
</comment>
<dbReference type="InterPro" id="IPR003043">
    <property type="entry name" value="Uropor_MeTrfase_CS"/>
</dbReference>
<dbReference type="Gene3D" id="3.30.950.10">
    <property type="entry name" value="Methyltransferase, Cobalt-precorrin-4 Transmethylase, Domain 2"/>
    <property type="match status" value="1"/>
</dbReference>
<dbReference type="Gene3D" id="3.40.1010.10">
    <property type="entry name" value="Cobalt-precorrin-4 Transmethylase, Domain 1"/>
    <property type="match status" value="1"/>
</dbReference>
<dbReference type="AlphaFoldDB" id="A0A2T6C8C6"/>
<evidence type="ECO:0000313" key="8">
    <source>
        <dbReference type="EMBL" id="PTX64571.1"/>
    </source>
</evidence>
<dbReference type="OrthoDB" id="9815856at2"/>
<dbReference type="InterPro" id="IPR000878">
    <property type="entry name" value="4pyrrol_Mease"/>
</dbReference>
<dbReference type="PROSITE" id="PS00839">
    <property type="entry name" value="SUMT_1"/>
    <property type="match status" value="1"/>
</dbReference>
<evidence type="ECO:0000256" key="3">
    <source>
        <dbReference type="ARBA" id="ARBA00022573"/>
    </source>
</evidence>
<comment type="caution">
    <text evidence="8">The sequence shown here is derived from an EMBL/GenBank/DDBJ whole genome shotgun (WGS) entry which is preliminary data.</text>
</comment>
<dbReference type="GO" id="GO:0046026">
    <property type="term" value="F:precorrin-4 C11-methyltransferase activity"/>
    <property type="evidence" value="ECO:0007669"/>
    <property type="project" value="InterPro"/>
</dbReference>
<protein>
    <submittedName>
        <fullName evidence="8">Precorrin-4/cobalt-precorrin-4 C11-methyltransferase</fullName>
    </submittedName>
</protein>
<sequence length="266" mass="28598">MAQPVKRGVVHLIGAGPGDPELITVRGWNILKEADVVLYAGSLVSKELVEAARPGAEKISSADLHLDEMVEIMVEAARKNQVVARVHSGDPTVYGAILEQVARLRKHGIPFEIVPGVCSAFAAAARVGAELTVPEVSQTVILTRTGGRASPVPEGAELRELARHPATLAIFLSAARIHKVAGELREAGLPEETPVVVAEKVTWPGERVIRTTLARLESRIREAGITRHAMILVGKALDPGEAGESHRSRLYDPEYAHLFRPTVKEG</sequence>
<keyword evidence="5 8" id="KW-0808">Transferase</keyword>
<dbReference type="PANTHER" id="PTHR45790:SF4">
    <property type="entry name" value="COBALT-PRECORRIN-4 C(11)-METHYLTRANSFERASE"/>
    <property type="match status" value="1"/>
</dbReference>
<dbReference type="GO" id="GO:0009236">
    <property type="term" value="P:cobalamin biosynthetic process"/>
    <property type="evidence" value="ECO:0007669"/>
    <property type="project" value="UniProtKB-UniPathway"/>
</dbReference>
<dbReference type="InterPro" id="IPR035996">
    <property type="entry name" value="4pyrrol_Methylase_sf"/>
</dbReference>
<dbReference type="GO" id="GO:0032259">
    <property type="term" value="P:methylation"/>
    <property type="evidence" value="ECO:0007669"/>
    <property type="project" value="UniProtKB-KW"/>
</dbReference>
<keyword evidence="4 8" id="KW-0489">Methyltransferase</keyword>
<evidence type="ECO:0000259" key="7">
    <source>
        <dbReference type="Pfam" id="PF00590"/>
    </source>
</evidence>
<evidence type="ECO:0000256" key="2">
    <source>
        <dbReference type="ARBA" id="ARBA00005879"/>
    </source>
</evidence>
<reference evidence="8 9" key="1">
    <citation type="submission" date="2018-04" db="EMBL/GenBank/DDBJ databases">
        <title>Genomic Encyclopedia of Archaeal and Bacterial Type Strains, Phase II (KMG-II): from individual species to whole genera.</title>
        <authorList>
            <person name="Goeker M."/>
        </authorList>
    </citation>
    <scope>NUCLEOTIDE SEQUENCE [LARGE SCALE GENOMIC DNA]</scope>
    <source>
        <strain evidence="8 9">DSM 45787</strain>
    </source>
</reference>
<dbReference type="Pfam" id="PF00590">
    <property type="entry name" value="TP_methylase"/>
    <property type="match status" value="1"/>
</dbReference>
<accession>A0A2T6C8C6</accession>
<dbReference type="InterPro" id="IPR050161">
    <property type="entry name" value="Siro_Cobalamin_biosynth"/>
</dbReference>
<keyword evidence="3" id="KW-0169">Cobalamin biosynthesis</keyword>
<evidence type="ECO:0000256" key="1">
    <source>
        <dbReference type="ARBA" id="ARBA00004953"/>
    </source>
</evidence>
<keyword evidence="9" id="KW-1185">Reference proteome</keyword>
<name>A0A2T6C8C6_9BACL</name>
<dbReference type="InterPro" id="IPR014777">
    <property type="entry name" value="4pyrrole_Mease_sub1"/>
</dbReference>
<dbReference type="EMBL" id="QBKR01000002">
    <property type="protein sequence ID" value="PTX64571.1"/>
    <property type="molecule type" value="Genomic_DNA"/>
</dbReference>
<dbReference type="InterPro" id="IPR006362">
    <property type="entry name" value="Cbl_synth_CobM/CibF"/>
</dbReference>
<keyword evidence="6" id="KW-0949">S-adenosyl-L-methionine</keyword>
<evidence type="ECO:0000256" key="6">
    <source>
        <dbReference type="ARBA" id="ARBA00022691"/>
    </source>
</evidence>
<dbReference type="PANTHER" id="PTHR45790">
    <property type="entry name" value="SIROHEME SYNTHASE-RELATED"/>
    <property type="match status" value="1"/>
</dbReference>
<dbReference type="UniPathway" id="UPA00148"/>
<dbReference type="RefSeq" id="WP_108021643.1">
    <property type="nucleotide sequence ID" value="NZ_QBKR01000002.1"/>
</dbReference>
<comment type="pathway">
    <text evidence="1">Cofactor biosynthesis; adenosylcobalamin biosynthesis.</text>
</comment>
<organism evidence="8 9">
    <name type="scientific">Melghirimyces profundicolus</name>
    <dbReference type="NCBI Taxonomy" id="1242148"/>
    <lineage>
        <taxon>Bacteria</taxon>
        <taxon>Bacillati</taxon>
        <taxon>Bacillota</taxon>
        <taxon>Bacilli</taxon>
        <taxon>Bacillales</taxon>
        <taxon>Thermoactinomycetaceae</taxon>
        <taxon>Melghirimyces</taxon>
    </lineage>
</organism>
<gene>
    <name evidence="8" type="ORF">C8P63_10264</name>
</gene>
<dbReference type="CDD" id="cd11641">
    <property type="entry name" value="Precorrin-4_C11-MT"/>
    <property type="match status" value="1"/>
</dbReference>
<dbReference type="NCBIfam" id="TIGR01465">
    <property type="entry name" value="cobM_cbiF"/>
    <property type="match status" value="1"/>
</dbReference>
<evidence type="ECO:0000256" key="4">
    <source>
        <dbReference type="ARBA" id="ARBA00022603"/>
    </source>
</evidence>
<evidence type="ECO:0000256" key="5">
    <source>
        <dbReference type="ARBA" id="ARBA00022679"/>
    </source>
</evidence>
<evidence type="ECO:0000313" key="9">
    <source>
        <dbReference type="Proteomes" id="UP000244240"/>
    </source>
</evidence>
<proteinExistence type="inferred from homology"/>
<dbReference type="SUPFAM" id="SSF53790">
    <property type="entry name" value="Tetrapyrrole methylase"/>
    <property type="match status" value="1"/>
</dbReference>
<dbReference type="Proteomes" id="UP000244240">
    <property type="component" value="Unassembled WGS sequence"/>
</dbReference>
<dbReference type="InterPro" id="IPR014776">
    <property type="entry name" value="4pyrrole_Mease_sub2"/>
</dbReference>